<comment type="caution">
    <text evidence="2">The sequence shown here is derived from an EMBL/GenBank/DDBJ whole genome shotgun (WGS) entry which is preliminary data.</text>
</comment>
<feature type="transmembrane region" description="Helical" evidence="1">
    <location>
        <begin position="100"/>
        <end position="119"/>
    </location>
</feature>
<dbReference type="Proteomes" id="UP000223913">
    <property type="component" value="Unassembled WGS sequence"/>
</dbReference>
<feature type="transmembrane region" description="Helical" evidence="1">
    <location>
        <begin position="219"/>
        <end position="237"/>
    </location>
</feature>
<proteinExistence type="predicted"/>
<feature type="transmembrane region" description="Helical" evidence="1">
    <location>
        <begin position="287"/>
        <end position="307"/>
    </location>
</feature>
<accession>A0A2D0NB03</accession>
<feature type="transmembrane region" description="Helical" evidence="1">
    <location>
        <begin position="249"/>
        <end position="267"/>
    </location>
</feature>
<evidence type="ECO:0000313" key="3">
    <source>
        <dbReference type="Proteomes" id="UP000223913"/>
    </source>
</evidence>
<keyword evidence="1" id="KW-0812">Transmembrane</keyword>
<evidence type="ECO:0008006" key="4">
    <source>
        <dbReference type="Google" id="ProtNLM"/>
    </source>
</evidence>
<organism evidence="2 3">
    <name type="scientific">Flavilitoribacter nigricans (strain ATCC 23147 / DSM 23189 / NBRC 102662 / NCIMB 1420 / SS-2)</name>
    <name type="common">Lewinella nigricans</name>
    <dbReference type="NCBI Taxonomy" id="1122177"/>
    <lineage>
        <taxon>Bacteria</taxon>
        <taxon>Pseudomonadati</taxon>
        <taxon>Bacteroidota</taxon>
        <taxon>Saprospiria</taxon>
        <taxon>Saprospirales</taxon>
        <taxon>Lewinellaceae</taxon>
        <taxon>Flavilitoribacter</taxon>
    </lineage>
</organism>
<protein>
    <recommendedName>
        <fullName evidence="4">DUF4271 domain-containing protein</fullName>
    </recommendedName>
</protein>
<reference evidence="2 3" key="1">
    <citation type="submission" date="2017-10" db="EMBL/GenBank/DDBJ databases">
        <title>The draft genome sequence of Lewinella nigricans NBRC 102662.</title>
        <authorList>
            <person name="Wang K."/>
        </authorList>
    </citation>
    <scope>NUCLEOTIDE SEQUENCE [LARGE SCALE GENOMIC DNA]</scope>
    <source>
        <strain evidence="2 3">NBRC 102662</strain>
    </source>
</reference>
<dbReference type="AlphaFoldDB" id="A0A2D0NB03"/>
<evidence type="ECO:0000313" key="2">
    <source>
        <dbReference type="EMBL" id="PHN05540.1"/>
    </source>
</evidence>
<name>A0A2D0NB03_FLAN2</name>
<evidence type="ECO:0000256" key="1">
    <source>
        <dbReference type="SAM" id="Phobius"/>
    </source>
</evidence>
<sequence>MLKVSRRLTSFLTFFVLTAAVVLATGGGLRAQGEGNPFDIKPRLGQMPESTGPAAADVPTGNPFDIIAPDSADTLAAGESPQLDLGGPDVLTAPEPLEGFILGLMLFSFLLLAILVTLFRPYFQKVLSSIGNDNLLSQAHREYQQGQQFPYIVLYLTFMINAGIFLFLLIRRFYELPVAYGNWTLLLLCIGSIVGIFVFKHLLLFFIGRVFPVQKEINVYSFTIMVFGIFIGIALFLGNVALGLAAENLLRPILWVIAGFIGLVYLVRSVRGLLIGSRFIPLHIFHFLLYICTAEIAPVAVVVKLIMKQL</sequence>
<dbReference type="InterPro" id="IPR025367">
    <property type="entry name" value="DUF4271"/>
</dbReference>
<feature type="transmembrane region" description="Helical" evidence="1">
    <location>
        <begin position="182"/>
        <end position="207"/>
    </location>
</feature>
<keyword evidence="1" id="KW-0472">Membrane</keyword>
<keyword evidence="3" id="KW-1185">Reference proteome</keyword>
<gene>
    <name evidence="2" type="ORF">CRP01_16235</name>
</gene>
<dbReference type="RefSeq" id="WP_099151117.1">
    <property type="nucleotide sequence ID" value="NZ_PDUD01000021.1"/>
</dbReference>
<dbReference type="Pfam" id="PF14093">
    <property type="entry name" value="DUF4271"/>
    <property type="match status" value="1"/>
</dbReference>
<dbReference type="EMBL" id="PDUD01000021">
    <property type="protein sequence ID" value="PHN05540.1"/>
    <property type="molecule type" value="Genomic_DNA"/>
</dbReference>
<feature type="transmembrane region" description="Helical" evidence="1">
    <location>
        <begin position="149"/>
        <end position="170"/>
    </location>
</feature>
<keyword evidence="1" id="KW-1133">Transmembrane helix</keyword>
<dbReference type="OrthoDB" id="1494583at2"/>